<organism evidence="1 2">
    <name type="scientific">Orientia tsutsugamushi</name>
    <name type="common">Rickettsia tsutsugamushi</name>
    <dbReference type="NCBI Taxonomy" id="784"/>
    <lineage>
        <taxon>Bacteria</taxon>
        <taxon>Pseudomonadati</taxon>
        <taxon>Pseudomonadota</taxon>
        <taxon>Alphaproteobacteria</taxon>
        <taxon>Rickettsiales</taxon>
        <taxon>Rickettsiaceae</taxon>
        <taxon>Rickettsieae</taxon>
        <taxon>Orientia</taxon>
    </lineage>
</organism>
<name>A0A2U3RR41_ORITS</name>
<dbReference type="AlphaFoldDB" id="A0A2U3RR41"/>
<reference evidence="2" key="1">
    <citation type="submission" date="2018-03" db="EMBL/GenBank/DDBJ databases">
        <authorList>
            <person name="Batty M. E."/>
            <person name="Batty M E."/>
        </authorList>
    </citation>
    <scope>NUCLEOTIDE SEQUENCE [LARGE SCALE GENOMIC DNA]</scope>
</reference>
<evidence type="ECO:0000313" key="1">
    <source>
        <dbReference type="EMBL" id="SPR15709.1"/>
    </source>
</evidence>
<evidence type="ECO:0000313" key="2">
    <source>
        <dbReference type="Proteomes" id="UP000245243"/>
    </source>
</evidence>
<sequence length="134" mass="15413">MGYKTLTEQKQCYIQYQKEYLLREQQRIYKQRNDALKAKLRKNDDESKFLTKLINCIKDTSDNAIKIKQIHSLVEGKVDIFKCLMKKESSGSVSKIMDAVDAIAEECGGVELSVEFEKEVSKHCGISALLNDWD</sequence>
<accession>A0A2U3RR41</accession>
<dbReference type="Proteomes" id="UP000245243">
    <property type="component" value="Chromosome I"/>
</dbReference>
<dbReference type="EMBL" id="LS398548">
    <property type="protein sequence ID" value="SPR15709.1"/>
    <property type="molecule type" value="Genomic_DNA"/>
</dbReference>
<dbReference type="RefSeq" id="WP_045912848.1">
    <property type="nucleotide sequence ID" value="NZ_LS398548.1"/>
</dbReference>
<gene>
    <name evidence="1" type="ORF">KARP_01595</name>
</gene>
<protein>
    <submittedName>
        <fullName evidence="1">Uncharacterized protein</fullName>
    </submittedName>
</protein>
<proteinExistence type="predicted"/>